<name>A0A3R9QCL2_9CREN</name>
<dbReference type="CDD" id="cd06453">
    <property type="entry name" value="SufS_like"/>
    <property type="match status" value="1"/>
</dbReference>
<evidence type="ECO:0000256" key="7">
    <source>
        <dbReference type="RuleBase" id="RU004504"/>
    </source>
</evidence>
<evidence type="ECO:0000256" key="2">
    <source>
        <dbReference type="ARBA" id="ARBA00010447"/>
    </source>
</evidence>
<dbReference type="Gene3D" id="3.40.640.10">
    <property type="entry name" value="Type I PLP-dependent aspartate aminotransferase-like (Major domain)"/>
    <property type="match status" value="1"/>
</dbReference>
<dbReference type="InterPro" id="IPR015424">
    <property type="entry name" value="PyrdxlP-dep_Trfase"/>
</dbReference>
<organism evidence="10 12">
    <name type="scientific">Candidatus Methanodesulfokora washburnensis</name>
    <dbReference type="NCBI Taxonomy" id="2478471"/>
    <lineage>
        <taxon>Archaea</taxon>
        <taxon>Thermoproteota</taxon>
        <taxon>Candidatus Korarchaeia</taxon>
        <taxon>Candidatus Korarchaeia incertae sedis</taxon>
        <taxon>Candidatus Methanodesulfokora</taxon>
    </lineage>
</organism>
<reference evidence="10 12" key="1">
    <citation type="submission" date="2018-10" db="EMBL/GenBank/DDBJ databases">
        <title>Co-occurring genomic capacity for anaerobic methane metabolism and dissimilatory sulfite reduction discovered in the Korarchaeota.</title>
        <authorList>
            <person name="Mckay L.J."/>
            <person name="Dlakic M."/>
            <person name="Fields M.W."/>
            <person name="Delmont T.O."/>
            <person name="Eren A.M."/>
            <person name="Jay Z.J."/>
            <person name="Klingelsmith K.B."/>
            <person name="Rusch D.B."/>
            <person name="Inskeep W.P."/>
        </authorList>
    </citation>
    <scope>NUCLEOTIDE SEQUENCE [LARGE SCALE GENOMIC DNA]</scope>
    <source>
        <strain evidence="10 12">MDKW</strain>
    </source>
</reference>
<dbReference type="EMBL" id="RXII01000073">
    <property type="protein sequence ID" value="RZN61605.1"/>
    <property type="molecule type" value="Genomic_DNA"/>
</dbReference>
<evidence type="ECO:0000313" key="11">
    <source>
        <dbReference type="EMBL" id="RZN61605.1"/>
    </source>
</evidence>
<evidence type="ECO:0000256" key="5">
    <source>
        <dbReference type="ARBA" id="ARBA00022898"/>
    </source>
</evidence>
<dbReference type="PANTHER" id="PTHR43586:SF8">
    <property type="entry name" value="CYSTEINE DESULFURASE 1, CHLOROPLASTIC"/>
    <property type="match status" value="1"/>
</dbReference>
<evidence type="ECO:0000256" key="3">
    <source>
        <dbReference type="ARBA" id="ARBA00012239"/>
    </source>
</evidence>
<keyword evidence="12" id="KW-1185">Reference proteome</keyword>
<dbReference type="AlphaFoldDB" id="A0A3R9QCL2"/>
<gene>
    <name evidence="10" type="ORF">D6D85_11025</name>
    <name evidence="11" type="ORF">EF810_04750</name>
</gene>
<evidence type="ECO:0000256" key="6">
    <source>
        <dbReference type="ARBA" id="ARBA00050776"/>
    </source>
</evidence>
<evidence type="ECO:0000313" key="13">
    <source>
        <dbReference type="Proteomes" id="UP000316217"/>
    </source>
</evidence>
<dbReference type="InterPro" id="IPR015421">
    <property type="entry name" value="PyrdxlP-dep_Trfase_major"/>
</dbReference>
<dbReference type="Gene3D" id="3.90.1150.10">
    <property type="entry name" value="Aspartate Aminotransferase, domain 1"/>
    <property type="match status" value="1"/>
</dbReference>
<dbReference type="InterPro" id="IPR020578">
    <property type="entry name" value="Aminotrans_V_PyrdxlP_BS"/>
</dbReference>
<comment type="catalytic activity">
    <reaction evidence="6 8">
        <text>(sulfur carrier)-H + L-cysteine = (sulfur carrier)-SH + L-alanine</text>
        <dbReference type="Rhea" id="RHEA:43892"/>
        <dbReference type="Rhea" id="RHEA-COMP:14737"/>
        <dbReference type="Rhea" id="RHEA-COMP:14739"/>
        <dbReference type="ChEBI" id="CHEBI:29917"/>
        <dbReference type="ChEBI" id="CHEBI:35235"/>
        <dbReference type="ChEBI" id="CHEBI:57972"/>
        <dbReference type="ChEBI" id="CHEBI:64428"/>
        <dbReference type="EC" id="2.8.1.7"/>
    </reaction>
</comment>
<comment type="similarity">
    <text evidence="2 8">Belongs to the class-V pyridoxal-phosphate-dependent aminotransferase family. Csd subfamily.</text>
</comment>
<evidence type="ECO:0000256" key="1">
    <source>
        <dbReference type="ARBA" id="ARBA00001933"/>
    </source>
</evidence>
<proteinExistence type="inferred from homology"/>
<evidence type="ECO:0000313" key="10">
    <source>
        <dbReference type="EMBL" id="RSN73248.1"/>
    </source>
</evidence>
<keyword evidence="5 8" id="KW-0663">Pyridoxal phosphate</keyword>
<dbReference type="OrthoDB" id="5817at2157"/>
<dbReference type="Pfam" id="PF00266">
    <property type="entry name" value="Aminotran_5"/>
    <property type="match status" value="1"/>
</dbReference>
<dbReference type="PIRSF" id="PIRSF005572">
    <property type="entry name" value="NifS"/>
    <property type="match status" value="1"/>
</dbReference>
<comment type="caution">
    <text evidence="10">The sequence shown here is derived from an EMBL/GenBank/DDBJ whole genome shotgun (WGS) entry which is preliminary data.</text>
</comment>
<dbReference type="RefSeq" id="WP_125672015.1">
    <property type="nucleotide sequence ID" value="NZ_RCOS01000125.1"/>
</dbReference>
<dbReference type="Proteomes" id="UP000277582">
    <property type="component" value="Unassembled WGS sequence"/>
</dbReference>
<feature type="domain" description="Aminotransferase class V" evidence="9">
    <location>
        <begin position="20"/>
        <end position="388"/>
    </location>
</feature>
<comment type="cofactor">
    <cofactor evidence="1 7">
        <name>pyridoxal 5'-phosphate</name>
        <dbReference type="ChEBI" id="CHEBI:597326"/>
    </cofactor>
</comment>
<dbReference type="InterPro" id="IPR016454">
    <property type="entry name" value="Cysteine_dSase"/>
</dbReference>
<dbReference type="GO" id="GO:0006534">
    <property type="term" value="P:cysteine metabolic process"/>
    <property type="evidence" value="ECO:0007669"/>
    <property type="project" value="UniProtKB-UniRule"/>
</dbReference>
<dbReference type="PANTHER" id="PTHR43586">
    <property type="entry name" value="CYSTEINE DESULFURASE"/>
    <property type="match status" value="1"/>
</dbReference>
<evidence type="ECO:0000256" key="4">
    <source>
        <dbReference type="ARBA" id="ARBA00022679"/>
    </source>
</evidence>
<dbReference type="InterPro" id="IPR000192">
    <property type="entry name" value="Aminotrans_V_dom"/>
</dbReference>
<sequence length="397" mass="43832">MYDVERIREQFPVLRNRKIIYLDNAATSLTPDRVIDAIVRYYSMHRANVHRGLHKLSMEASKVYDDAHSRVASFIGAEPQELIFTSGTTEALNLVASGLKLGKGDPVVVTMMEHHANLLPWYRLRKEKGVEIRFVPVSADGGIDMNSYQEMVKGARVVSVTWVSNVLGTISPVEEMKKIAKENGAIFGLDGAQAVPHMPVDVRKLDIDFLAFSAHKMCGPTGIGALYLRRDLAEEMEPFKLGGDMISDVTLDGYLPAELPTKFEAGTPPIAEAFGFSEAINFLEELGVENIMNHVRRITKEAVKALSEMKKVRIYGPAPEEERGGLISFSIDGMNCHDVAAALDELSGICVRSGHHCALPLHKYVLGVDGTVRASFYLYNTLEEVETLVNTLNDIIG</sequence>
<dbReference type="EC" id="2.8.1.7" evidence="3 8"/>
<dbReference type="Proteomes" id="UP000316217">
    <property type="component" value="Unassembled WGS sequence"/>
</dbReference>
<dbReference type="EMBL" id="RCOS01000125">
    <property type="protein sequence ID" value="RSN73248.1"/>
    <property type="molecule type" value="Genomic_DNA"/>
</dbReference>
<dbReference type="PROSITE" id="PS00595">
    <property type="entry name" value="AA_TRANSFER_CLASS_5"/>
    <property type="match status" value="1"/>
</dbReference>
<dbReference type="InterPro" id="IPR010970">
    <property type="entry name" value="Cys_dSase_SufS"/>
</dbReference>
<accession>A0A3R9QCL2</accession>
<dbReference type="GO" id="GO:0031071">
    <property type="term" value="F:cysteine desulfurase activity"/>
    <property type="evidence" value="ECO:0007669"/>
    <property type="project" value="UniProtKB-UniRule"/>
</dbReference>
<reference evidence="11 13" key="2">
    <citation type="journal article" date="2019" name="Nat. Microbiol.">
        <title>Wide diversity of methane and short-chain alkane metabolisms in uncultured archaea.</title>
        <authorList>
            <person name="Borrel G."/>
            <person name="Adam P.S."/>
            <person name="McKay L.J."/>
            <person name="Chen L.X."/>
            <person name="Sierra-Garcia I.N."/>
            <person name="Sieber C.M."/>
            <person name="Letourneur Q."/>
            <person name="Ghozlane A."/>
            <person name="Andersen G.L."/>
            <person name="Li W.J."/>
            <person name="Hallam S.J."/>
            <person name="Muyzer G."/>
            <person name="de Oliveira V.M."/>
            <person name="Inskeep W.P."/>
            <person name="Banfield J.F."/>
            <person name="Gribaldo S."/>
        </authorList>
    </citation>
    <scope>NUCLEOTIDE SEQUENCE [LARGE SCALE GENOMIC DNA]</scope>
    <source>
        <strain evidence="11">NM4</strain>
    </source>
</reference>
<evidence type="ECO:0000256" key="8">
    <source>
        <dbReference type="RuleBase" id="RU004506"/>
    </source>
</evidence>
<evidence type="ECO:0000259" key="9">
    <source>
        <dbReference type="Pfam" id="PF00266"/>
    </source>
</evidence>
<evidence type="ECO:0000313" key="12">
    <source>
        <dbReference type="Proteomes" id="UP000277582"/>
    </source>
</evidence>
<protein>
    <recommendedName>
        <fullName evidence="3 8">Cysteine desulfurase</fullName>
        <ecNumber evidence="3 8">2.8.1.7</ecNumber>
    </recommendedName>
</protein>
<dbReference type="GO" id="GO:0030170">
    <property type="term" value="F:pyridoxal phosphate binding"/>
    <property type="evidence" value="ECO:0007669"/>
    <property type="project" value="UniProtKB-UniRule"/>
</dbReference>
<keyword evidence="4 8" id="KW-0808">Transferase</keyword>
<comment type="function">
    <text evidence="8">Catalyzes the removal of elemental sulfur and selenium atoms from L-cysteine, L-cystine, L-selenocysteine, and L-selenocystine to produce L-alanine.</text>
</comment>
<dbReference type="NCBIfam" id="TIGR01979">
    <property type="entry name" value="sufS"/>
    <property type="match status" value="1"/>
</dbReference>
<dbReference type="SUPFAM" id="SSF53383">
    <property type="entry name" value="PLP-dependent transferases"/>
    <property type="match status" value="1"/>
</dbReference>
<dbReference type="InterPro" id="IPR015422">
    <property type="entry name" value="PyrdxlP-dep_Trfase_small"/>
</dbReference>